<name>A0A5N6R9E7_9ROSI</name>
<keyword evidence="3" id="KW-1185">Reference proteome</keyword>
<evidence type="ECO:0000313" key="3">
    <source>
        <dbReference type="Proteomes" id="UP000327013"/>
    </source>
</evidence>
<dbReference type="AlphaFoldDB" id="A0A5N6R9E7"/>
<accession>A0A5N6R9E7</accession>
<feature type="signal peptide" evidence="1">
    <location>
        <begin position="1"/>
        <end position="22"/>
    </location>
</feature>
<reference evidence="2 3" key="1">
    <citation type="submission" date="2019-06" db="EMBL/GenBank/DDBJ databases">
        <title>A chromosomal-level reference genome of Carpinus fangiana (Coryloideae, Betulaceae).</title>
        <authorList>
            <person name="Yang X."/>
            <person name="Wang Z."/>
            <person name="Zhang L."/>
            <person name="Hao G."/>
            <person name="Liu J."/>
            <person name="Yang Y."/>
        </authorList>
    </citation>
    <scope>NUCLEOTIDE SEQUENCE [LARGE SCALE GENOMIC DNA]</scope>
    <source>
        <strain evidence="2">Cfa_2016G</strain>
        <tissue evidence="2">Leaf</tissue>
    </source>
</reference>
<dbReference type="EMBL" id="CM017326">
    <property type="protein sequence ID" value="KAE8075593.1"/>
    <property type="molecule type" value="Genomic_DNA"/>
</dbReference>
<feature type="chain" id="PRO_5024312981" description="Bifunctional inhibitor/plant lipid transfer protein/seed storage helical domain-containing protein" evidence="1">
    <location>
        <begin position="23"/>
        <end position="52"/>
    </location>
</feature>
<organism evidence="2 3">
    <name type="scientific">Carpinus fangiana</name>
    <dbReference type="NCBI Taxonomy" id="176857"/>
    <lineage>
        <taxon>Eukaryota</taxon>
        <taxon>Viridiplantae</taxon>
        <taxon>Streptophyta</taxon>
        <taxon>Embryophyta</taxon>
        <taxon>Tracheophyta</taxon>
        <taxon>Spermatophyta</taxon>
        <taxon>Magnoliopsida</taxon>
        <taxon>eudicotyledons</taxon>
        <taxon>Gunneridae</taxon>
        <taxon>Pentapetalae</taxon>
        <taxon>rosids</taxon>
        <taxon>fabids</taxon>
        <taxon>Fagales</taxon>
        <taxon>Betulaceae</taxon>
        <taxon>Carpinus</taxon>
    </lineage>
</organism>
<sequence>MENLLQLAIKLVLLCLVIMATAMAPAVEARAYHPTICPCPRFPDCCREKTKY</sequence>
<proteinExistence type="predicted"/>
<evidence type="ECO:0000313" key="2">
    <source>
        <dbReference type="EMBL" id="KAE8075593.1"/>
    </source>
</evidence>
<dbReference type="Proteomes" id="UP000327013">
    <property type="component" value="Chromosome 6"/>
</dbReference>
<evidence type="ECO:0008006" key="4">
    <source>
        <dbReference type="Google" id="ProtNLM"/>
    </source>
</evidence>
<protein>
    <recommendedName>
        <fullName evidence="4">Bifunctional inhibitor/plant lipid transfer protein/seed storage helical domain-containing protein</fullName>
    </recommendedName>
</protein>
<keyword evidence="1" id="KW-0732">Signal</keyword>
<evidence type="ECO:0000256" key="1">
    <source>
        <dbReference type="SAM" id="SignalP"/>
    </source>
</evidence>
<gene>
    <name evidence="2" type="ORF">FH972_014290</name>
</gene>